<dbReference type="Pfam" id="PF00498">
    <property type="entry name" value="FHA"/>
    <property type="match status" value="1"/>
</dbReference>
<sequence>MMPKIELSAHKDELSRLYKNGTTLDELVKLLKKQGTVVSKTTLRERFKDWGLRKNKKRGSHIQQNGKGEQEWRSDQEHYDTELVPPSSRPLQSEGPFTDPDVFVVLFPLNGKARKCIRMPANKTRYVAFDRVEIEIGSRDPTPAPGVPCWDEVNHLVLRFSDTETNEWTIGRHPSCEIVFQGDGISRRHCRIFAKDDGLHIEDLSSHGTAVAYDGQTPVLEKSRCWQLAPKPGEPLPWKTLMLRVGDVCMSVELPNHSSRNPEYLKNFKIFAQAGEDALPTMTGLDLDSHSSTMALGTPSHMQPDIFRQIPPSSAPSAGSGFVNQEARDVAGFDVTGRYSDLNAGMVSDAPNRSHRVFCPKDELPVGKFFEIRIDENTIFILLEQSRLLVHLGSVSEYLGHTYDNCDPQAVLMKVRVAEKRMLGYYLPLRSVVDKIGASEPDAKSVALREKLQRVPTEVTRLQPVSFNRKPCKSCFKGHSYCNRGSPCDMCVRIGRGK</sequence>
<name>A0A4Q4MPI5_ALTAL</name>
<dbReference type="Pfam" id="PF14420">
    <property type="entry name" value="Clr5"/>
    <property type="match status" value="1"/>
</dbReference>
<feature type="compositionally biased region" description="Basic and acidic residues" evidence="1">
    <location>
        <begin position="68"/>
        <end position="81"/>
    </location>
</feature>
<dbReference type="AlphaFoldDB" id="A0A4Q4MPI5"/>
<reference evidence="4" key="1">
    <citation type="journal article" date="2019" name="bioRxiv">
        <title>Genomics, evolutionary history and diagnostics of the Alternaria alternata species group including apple and Asian pear pathotypes.</title>
        <authorList>
            <person name="Armitage A.D."/>
            <person name="Cockerton H.M."/>
            <person name="Sreenivasaprasad S."/>
            <person name="Woodhall J.W."/>
            <person name="Lane C.R."/>
            <person name="Harrison R.J."/>
            <person name="Clarkson J.P."/>
        </authorList>
    </citation>
    <scope>NUCLEOTIDE SEQUENCE [LARGE SCALE GENOMIC DNA]</scope>
    <source>
        <strain evidence="4">FERA 1177</strain>
    </source>
</reference>
<feature type="domain" description="FHA" evidence="2">
    <location>
        <begin position="168"/>
        <end position="211"/>
    </location>
</feature>
<dbReference type="InterPro" id="IPR000253">
    <property type="entry name" value="FHA_dom"/>
</dbReference>
<evidence type="ECO:0000313" key="3">
    <source>
        <dbReference type="EMBL" id="RYN55409.1"/>
    </source>
</evidence>
<evidence type="ECO:0000256" key="1">
    <source>
        <dbReference type="SAM" id="MobiDB-lite"/>
    </source>
</evidence>
<dbReference type="Gene3D" id="2.60.200.20">
    <property type="match status" value="1"/>
</dbReference>
<dbReference type="SMART" id="SM00240">
    <property type="entry name" value="FHA"/>
    <property type="match status" value="1"/>
</dbReference>
<evidence type="ECO:0000313" key="4">
    <source>
        <dbReference type="Proteomes" id="UP000291422"/>
    </source>
</evidence>
<gene>
    <name evidence="3" type="ORF">AA0117_g13292</name>
</gene>
<protein>
    <recommendedName>
        <fullName evidence="2">FHA domain-containing protein</fullName>
    </recommendedName>
</protein>
<dbReference type="CDD" id="cd00060">
    <property type="entry name" value="FHA"/>
    <property type="match status" value="1"/>
</dbReference>
<comment type="caution">
    <text evidence="3">The sequence shown here is derived from an EMBL/GenBank/DDBJ whole genome shotgun (WGS) entry which is preliminary data.</text>
</comment>
<dbReference type="EMBL" id="PDXD01000200">
    <property type="protein sequence ID" value="RYN55409.1"/>
    <property type="molecule type" value="Genomic_DNA"/>
</dbReference>
<feature type="region of interest" description="Disordered" evidence="1">
    <location>
        <begin position="54"/>
        <end position="95"/>
    </location>
</feature>
<evidence type="ECO:0000259" key="2">
    <source>
        <dbReference type="PROSITE" id="PS50006"/>
    </source>
</evidence>
<proteinExistence type="predicted"/>
<dbReference type="SUPFAM" id="SSF49879">
    <property type="entry name" value="SMAD/FHA domain"/>
    <property type="match status" value="1"/>
</dbReference>
<dbReference type="InterPro" id="IPR025676">
    <property type="entry name" value="Clr5_dom"/>
</dbReference>
<accession>A0A4Q4MPI5</accession>
<dbReference type="InterPro" id="IPR008984">
    <property type="entry name" value="SMAD_FHA_dom_sf"/>
</dbReference>
<organism evidence="3 4">
    <name type="scientific">Alternaria alternata</name>
    <name type="common">Alternaria rot fungus</name>
    <name type="synonym">Torula alternata</name>
    <dbReference type="NCBI Taxonomy" id="5599"/>
    <lineage>
        <taxon>Eukaryota</taxon>
        <taxon>Fungi</taxon>
        <taxon>Dikarya</taxon>
        <taxon>Ascomycota</taxon>
        <taxon>Pezizomycotina</taxon>
        <taxon>Dothideomycetes</taxon>
        <taxon>Pleosporomycetidae</taxon>
        <taxon>Pleosporales</taxon>
        <taxon>Pleosporineae</taxon>
        <taxon>Pleosporaceae</taxon>
        <taxon>Alternaria</taxon>
        <taxon>Alternaria sect. Alternaria</taxon>
        <taxon>Alternaria alternata complex</taxon>
    </lineage>
</organism>
<dbReference type="PROSITE" id="PS50006">
    <property type="entry name" value="FHA_DOMAIN"/>
    <property type="match status" value="1"/>
</dbReference>
<dbReference type="Proteomes" id="UP000291422">
    <property type="component" value="Unassembled WGS sequence"/>
</dbReference>